<dbReference type="Proteomes" id="UP000006465">
    <property type="component" value="Chromosome"/>
</dbReference>
<proteinExistence type="predicted"/>
<keyword evidence="1" id="KW-1133">Transmembrane helix</keyword>
<dbReference type="EMBL" id="CP003540">
    <property type="protein sequence ID" value="AFK17209.1"/>
    <property type="molecule type" value="Genomic_DNA"/>
</dbReference>
<protein>
    <submittedName>
        <fullName evidence="2">DUF454 family protein</fullName>
    </submittedName>
</protein>
<dbReference type="AlphaFoldDB" id="A0AAU8PNZ5"/>
<name>A0AAU8PNZ5_CORPS</name>
<reference evidence="2 3" key="1">
    <citation type="journal article" date="2013" name="J. Biotechnol.">
        <title>Genome sequence of Corynebacterium pseudotuberculosis biovar equi strain 258 and prediction of antigenic targets to improve biotechnological vaccine production.</title>
        <authorList>
            <person name="Soares S.C."/>
            <person name="Trost E."/>
            <person name="Ramos R.T."/>
            <person name="Carneiro A.R."/>
            <person name="Santos A.R."/>
            <person name="Pinto A.C."/>
            <person name="Barbosa E."/>
            <person name="Aburjaile F."/>
            <person name="Ali A."/>
            <person name="Diniz C.A."/>
            <person name="Hassan S.S."/>
            <person name="Fiaux K."/>
            <person name="Guimaraes L.C."/>
            <person name="Bakhtiar S.M."/>
            <person name="Pereira U."/>
            <person name="Almeida S.S."/>
            <person name="Abreu V.A."/>
            <person name="Rocha F.S."/>
            <person name="Dorella F.A."/>
            <person name="Miyoshi A."/>
            <person name="Silva A."/>
            <person name="Azevedo V."/>
            <person name="Tauch A."/>
        </authorList>
    </citation>
    <scope>NUCLEOTIDE SEQUENCE [LARGE SCALE GENOMIC DNA]</scope>
    <source>
        <strain evidence="2 3">258</strain>
    </source>
</reference>
<gene>
    <name evidence="2" type="ORF">CP258_08070</name>
</gene>
<accession>A0AAU8PNZ5</accession>
<dbReference type="PANTHER" id="PTHR35813">
    <property type="entry name" value="INNER MEMBRANE PROTEIN YBAN"/>
    <property type="match status" value="1"/>
</dbReference>
<feature type="transmembrane region" description="Helical" evidence="1">
    <location>
        <begin position="38"/>
        <end position="71"/>
    </location>
</feature>
<dbReference type="GO" id="GO:0005886">
    <property type="term" value="C:plasma membrane"/>
    <property type="evidence" value="ECO:0007669"/>
    <property type="project" value="TreeGrafter"/>
</dbReference>
<keyword evidence="1" id="KW-0472">Membrane</keyword>
<sequence length="148" mass="16514">MSCQTRYAGIPRGEFLNLASPKFFLLSPLQSGFVKFVLLTLGMLCVALGMLGVFLPILPTTPFLLAAAFLFARSSERFHHWLLNHKWFGPYLSNYYEGKMTSSHKARTLTLMWTGLLLSAFLIGKPVMWGVFVCIGAAVSTHIIRLGK</sequence>
<organism evidence="2 3">
    <name type="scientific">Corynebacterium pseudotuberculosis 258</name>
    <dbReference type="NCBI Taxonomy" id="1168865"/>
    <lineage>
        <taxon>Bacteria</taxon>
        <taxon>Bacillati</taxon>
        <taxon>Actinomycetota</taxon>
        <taxon>Actinomycetes</taxon>
        <taxon>Mycobacteriales</taxon>
        <taxon>Corynebacteriaceae</taxon>
        <taxon>Corynebacterium</taxon>
    </lineage>
</organism>
<evidence type="ECO:0000313" key="2">
    <source>
        <dbReference type="EMBL" id="AFK17209.1"/>
    </source>
</evidence>
<dbReference type="KEGG" id="coe:CP258_08070"/>
<dbReference type="InterPro" id="IPR007401">
    <property type="entry name" value="DUF454"/>
</dbReference>
<evidence type="ECO:0000256" key="1">
    <source>
        <dbReference type="SAM" id="Phobius"/>
    </source>
</evidence>
<dbReference type="Pfam" id="PF04304">
    <property type="entry name" value="DUF454"/>
    <property type="match status" value="1"/>
</dbReference>
<evidence type="ECO:0000313" key="3">
    <source>
        <dbReference type="Proteomes" id="UP000006465"/>
    </source>
</evidence>
<dbReference type="PANTHER" id="PTHR35813:SF1">
    <property type="entry name" value="INNER MEMBRANE PROTEIN YBAN"/>
    <property type="match status" value="1"/>
</dbReference>
<keyword evidence="1" id="KW-0812">Transmembrane</keyword>